<evidence type="ECO:0000256" key="3">
    <source>
        <dbReference type="ARBA" id="ARBA00006743"/>
    </source>
</evidence>
<dbReference type="GO" id="GO:0009086">
    <property type="term" value="P:methionine biosynthetic process"/>
    <property type="evidence" value="ECO:0007669"/>
    <property type="project" value="TreeGrafter"/>
</dbReference>
<comment type="pathway">
    <text evidence="2 9">One-carbon metabolism; tetrahydrofolate interconversion.</text>
</comment>
<dbReference type="GO" id="GO:0005829">
    <property type="term" value="C:cytosol"/>
    <property type="evidence" value="ECO:0007669"/>
    <property type="project" value="TreeGrafter"/>
</dbReference>
<proteinExistence type="inferred from homology"/>
<sequence>MTLQNKLSQGDFVVLAEINTPKGVDISDLVTNVRHLKSRIDAVVIPGMDNGVMHMSALAGGAIIRQQGMEPMIHIYGRDRNRMALQGDMLAAHILGVNNLLVVQGEAISHGDHQNAKPVDDLNELDLLIMLNTLQRGTDLAGFELKGKPEFFTGCQVQPIRNDDHLEIEFQSAGEKVEAGAQYIMVPPVFDIDGYVQILNKFKSLNVPVIATVYMLKNVGMARYISINDPASKLSEATITRIRKSKDRETECINIAGEMIKELQSQVQGVKISASGWEDRLPAILDCAGL</sequence>
<dbReference type="UniPathway" id="UPA00193"/>
<dbReference type="GO" id="GO:0035999">
    <property type="term" value="P:tetrahydrofolate interconversion"/>
    <property type="evidence" value="ECO:0007669"/>
    <property type="project" value="UniProtKB-UniPathway"/>
</dbReference>
<name>A0A1H2ED34_9BACT</name>
<evidence type="ECO:0000313" key="11">
    <source>
        <dbReference type="Proteomes" id="UP000199608"/>
    </source>
</evidence>
<dbReference type="InterPro" id="IPR003171">
    <property type="entry name" value="Mehydrof_redctse-like"/>
</dbReference>
<dbReference type="RefSeq" id="WP_092231214.1">
    <property type="nucleotide sequence ID" value="NZ_FNLL01000003.1"/>
</dbReference>
<evidence type="ECO:0000256" key="5">
    <source>
        <dbReference type="ARBA" id="ARBA00022827"/>
    </source>
</evidence>
<dbReference type="Proteomes" id="UP000199608">
    <property type="component" value="Unassembled WGS sequence"/>
</dbReference>
<comment type="cofactor">
    <cofactor evidence="1 9">
        <name>FAD</name>
        <dbReference type="ChEBI" id="CHEBI:57692"/>
    </cofactor>
</comment>
<dbReference type="GO" id="GO:0106312">
    <property type="term" value="F:methylenetetrahydrofolate reductase (NADH) activity"/>
    <property type="evidence" value="ECO:0007669"/>
    <property type="project" value="UniProtKB-EC"/>
</dbReference>
<dbReference type="PANTHER" id="PTHR45754">
    <property type="entry name" value="METHYLENETETRAHYDROFOLATE REDUCTASE"/>
    <property type="match status" value="1"/>
</dbReference>
<evidence type="ECO:0000256" key="1">
    <source>
        <dbReference type="ARBA" id="ARBA00001974"/>
    </source>
</evidence>
<dbReference type="EMBL" id="FNLL01000003">
    <property type="protein sequence ID" value="SDT93032.1"/>
    <property type="molecule type" value="Genomic_DNA"/>
</dbReference>
<dbReference type="GO" id="GO:0071949">
    <property type="term" value="F:FAD binding"/>
    <property type="evidence" value="ECO:0007669"/>
    <property type="project" value="TreeGrafter"/>
</dbReference>
<organism evidence="10 11">
    <name type="scientific">Desulfobacula phenolica</name>
    <dbReference type="NCBI Taxonomy" id="90732"/>
    <lineage>
        <taxon>Bacteria</taxon>
        <taxon>Pseudomonadati</taxon>
        <taxon>Thermodesulfobacteriota</taxon>
        <taxon>Desulfobacteria</taxon>
        <taxon>Desulfobacterales</taxon>
        <taxon>Desulfobacteraceae</taxon>
        <taxon>Desulfobacula</taxon>
    </lineage>
</organism>
<dbReference type="InterPro" id="IPR029041">
    <property type="entry name" value="FAD-linked_oxidoreductase-like"/>
</dbReference>
<dbReference type="Pfam" id="PF02219">
    <property type="entry name" value="MTHFR"/>
    <property type="match status" value="1"/>
</dbReference>
<dbReference type="Gene3D" id="3.20.20.220">
    <property type="match status" value="1"/>
</dbReference>
<gene>
    <name evidence="10" type="ORF">SAMN04487931_10325</name>
</gene>
<protein>
    <recommendedName>
        <fullName evidence="9">Methylenetetrahydrofolate reductase</fullName>
    </recommendedName>
</protein>
<comment type="catalytic activity">
    <reaction evidence="8">
        <text>(6S)-5-methyl-5,6,7,8-tetrahydrofolate + NAD(+) = (6R)-5,10-methylene-5,6,7,8-tetrahydrofolate + NADH + H(+)</text>
        <dbReference type="Rhea" id="RHEA:19821"/>
        <dbReference type="ChEBI" id="CHEBI:15378"/>
        <dbReference type="ChEBI" id="CHEBI:15636"/>
        <dbReference type="ChEBI" id="CHEBI:18608"/>
        <dbReference type="ChEBI" id="CHEBI:57540"/>
        <dbReference type="ChEBI" id="CHEBI:57945"/>
        <dbReference type="EC" id="1.5.1.54"/>
    </reaction>
    <physiologicalReaction direction="right-to-left" evidence="8">
        <dbReference type="Rhea" id="RHEA:19823"/>
    </physiologicalReaction>
</comment>
<dbReference type="SUPFAM" id="SSF51730">
    <property type="entry name" value="FAD-linked oxidoreductase"/>
    <property type="match status" value="1"/>
</dbReference>
<comment type="similarity">
    <text evidence="3 9">Belongs to the methylenetetrahydrofolate reductase family.</text>
</comment>
<evidence type="ECO:0000256" key="9">
    <source>
        <dbReference type="RuleBase" id="RU003862"/>
    </source>
</evidence>
<keyword evidence="5 9" id="KW-0274">FAD</keyword>
<keyword evidence="6 9" id="KW-0560">Oxidoreductase</keyword>
<comment type="pathway">
    <text evidence="7">Amino-acid biosynthesis; L-methionine biosynthesis via de novo pathway.</text>
</comment>
<keyword evidence="11" id="KW-1185">Reference proteome</keyword>
<evidence type="ECO:0000256" key="2">
    <source>
        <dbReference type="ARBA" id="ARBA00004777"/>
    </source>
</evidence>
<evidence type="ECO:0000256" key="7">
    <source>
        <dbReference type="ARBA" id="ARBA00034478"/>
    </source>
</evidence>
<reference evidence="11" key="1">
    <citation type="submission" date="2016-10" db="EMBL/GenBank/DDBJ databases">
        <authorList>
            <person name="Varghese N."/>
            <person name="Submissions S."/>
        </authorList>
    </citation>
    <scope>NUCLEOTIDE SEQUENCE [LARGE SCALE GENOMIC DNA]</scope>
    <source>
        <strain evidence="11">DSM 3384</strain>
    </source>
</reference>
<evidence type="ECO:0000256" key="8">
    <source>
        <dbReference type="ARBA" id="ARBA00048628"/>
    </source>
</evidence>
<accession>A0A1H2ED34</accession>
<evidence type="ECO:0000256" key="6">
    <source>
        <dbReference type="ARBA" id="ARBA00023002"/>
    </source>
</evidence>
<evidence type="ECO:0000256" key="4">
    <source>
        <dbReference type="ARBA" id="ARBA00022630"/>
    </source>
</evidence>
<evidence type="ECO:0000313" key="10">
    <source>
        <dbReference type="EMBL" id="SDT93032.1"/>
    </source>
</evidence>
<dbReference type="PANTHER" id="PTHR45754:SF3">
    <property type="entry name" value="METHYLENETETRAHYDROFOLATE REDUCTASE (NADPH)"/>
    <property type="match status" value="1"/>
</dbReference>
<dbReference type="AlphaFoldDB" id="A0A1H2ED34"/>
<keyword evidence="4 9" id="KW-0285">Flavoprotein</keyword>